<accession>A0A350P4G9</accession>
<evidence type="ECO:0000313" key="1">
    <source>
        <dbReference type="EMBL" id="HAW76186.1"/>
    </source>
</evidence>
<gene>
    <name evidence="1" type="ORF">DCW74_10680</name>
</gene>
<organism evidence="1 2">
    <name type="scientific">Alteromonas australica</name>
    <dbReference type="NCBI Taxonomy" id="589873"/>
    <lineage>
        <taxon>Bacteria</taxon>
        <taxon>Pseudomonadati</taxon>
        <taxon>Pseudomonadota</taxon>
        <taxon>Gammaproteobacteria</taxon>
        <taxon>Alteromonadales</taxon>
        <taxon>Alteromonadaceae</taxon>
        <taxon>Alteromonas/Salinimonas group</taxon>
        <taxon>Alteromonas</taxon>
    </lineage>
</organism>
<dbReference type="Proteomes" id="UP000263517">
    <property type="component" value="Unassembled WGS sequence"/>
</dbReference>
<protein>
    <submittedName>
        <fullName evidence="1">Zinc-binding alcohol dehydrogenase</fullName>
    </submittedName>
</protein>
<dbReference type="AlphaFoldDB" id="A0A350P4G9"/>
<sequence length="39" mass="4252">MRFVDYQKGGEPDSLFIAQAEAPALTAGKVRVRVRGFGI</sequence>
<proteinExistence type="predicted"/>
<reference evidence="1 2" key="1">
    <citation type="journal article" date="2018" name="Nat. Biotechnol.">
        <title>A standardized bacterial taxonomy based on genome phylogeny substantially revises the tree of life.</title>
        <authorList>
            <person name="Parks D.H."/>
            <person name="Chuvochina M."/>
            <person name="Waite D.W."/>
            <person name="Rinke C."/>
            <person name="Skarshewski A."/>
            <person name="Chaumeil P.A."/>
            <person name="Hugenholtz P."/>
        </authorList>
    </citation>
    <scope>NUCLEOTIDE SEQUENCE [LARGE SCALE GENOMIC DNA]</scope>
    <source>
        <strain evidence="1">UBA11978</strain>
    </source>
</reference>
<comment type="caution">
    <text evidence="1">The sequence shown here is derived from an EMBL/GenBank/DDBJ whole genome shotgun (WGS) entry which is preliminary data.</text>
</comment>
<evidence type="ECO:0000313" key="2">
    <source>
        <dbReference type="Proteomes" id="UP000263517"/>
    </source>
</evidence>
<feature type="non-terminal residue" evidence="1">
    <location>
        <position position="39"/>
    </location>
</feature>
<name>A0A350P4G9_9ALTE</name>
<dbReference type="EMBL" id="DNAN01000378">
    <property type="protein sequence ID" value="HAW76186.1"/>
    <property type="molecule type" value="Genomic_DNA"/>
</dbReference>